<reference evidence="10" key="1">
    <citation type="submission" date="2023-06" db="EMBL/GenBank/DDBJ databases">
        <authorList>
            <person name="Noh H."/>
        </authorList>
    </citation>
    <scope>NUCLEOTIDE SEQUENCE</scope>
    <source>
        <strain evidence="10">DUCC20226</strain>
    </source>
</reference>
<comment type="similarity">
    <text evidence="1 6">Belongs to the hexokinase family.</text>
</comment>
<keyword evidence="6" id="KW-0324">Glycolysis</keyword>
<evidence type="ECO:0000313" key="10">
    <source>
        <dbReference type="EMBL" id="KAK2614394.1"/>
    </source>
</evidence>
<dbReference type="PANTHER" id="PTHR19443">
    <property type="entry name" value="HEXOKINASE"/>
    <property type="match status" value="1"/>
</dbReference>
<name>A0AAD9SRG0_PHOAM</name>
<dbReference type="AlphaFoldDB" id="A0AAD9SRG0"/>
<protein>
    <recommendedName>
        <fullName evidence="6">Phosphotransferase</fullName>
        <ecNumber evidence="6">2.7.1.-</ecNumber>
    </recommendedName>
</protein>
<dbReference type="PRINTS" id="PR00475">
    <property type="entry name" value="HEXOKINASE"/>
</dbReference>
<organism evidence="10 11">
    <name type="scientific">Phomopsis amygdali</name>
    <name type="common">Fusicoccum amygdali</name>
    <dbReference type="NCBI Taxonomy" id="1214568"/>
    <lineage>
        <taxon>Eukaryota</taxon>
        <taxon>Fungi</taxon>
        <taxon>Dikarya</taxon>
        <taxon>Ascomycota</taxon>
        <taxon>Pezizomycotina</taxon>
        <taxon>Sordariomycetes</taxon>
        <taxon>Sordariomycetidae</taxon>
        <taxon>Diaporthales</taxon>
        <taxon>Diaporthaceae</taxon>
        <taxon>Diaporthe</taxon>
    </lineage>
</organism>
<comment type="caution">
    <text evidence="10">The sequence shown here is derived from an EMBL/GenBank/DDBJ whole genome shotgun (WGS) entry which is preliminary data.</text>
</comment>
<evidence type="ECO:0000256" key="1">
    <source>
        <dbReference type="ARBA" id="ARBA00009225"/>
    </source>
</evidence>
<dbReference type="InterPro" id="IPR001312">
    <property type="entry name" value="Hexokinase"/>
</dbReference>
<evidence type="ECO:0000259" key="9">
    <source>
        <dbReference type="Pfam" id="PF03727"/>
    </source>
</evidence>
<accession>A0AAD9SRG0</accession>
<dbReference type="GO" id="GO:0019158">
    <property type="term" value="F:mannokinase activity"/>
    <property type="evidence" value="ECO:0007669"/>
    <property type="project" value="TreeGrafter"/>
</dbReference>
<dbReference type="InterPro" id="IPR043129">
    <property type="entry name" value="ATPase_NBD"/>
</dbReference>
<evidence type="ECO:0000256" key="4">
    <source>
        <dbReference type="ARBA" id="ARBA00022777"/>
    </source>
</evidence>
<dbReference type="EC" id="2.7.1.-" evidence="6"/>
<dbReference type="EMBL" id="JAUJFL010000001">
    <property type="protein sequence ID" value="KAK2614394.1"/>
    <property type="molecule type" value="Genomic_DNA"/>
</dbReference>
<dbReference type="Gene3D" id="3.30.420.40">
    <property type="match status" value="1"/>
</dbReference>
<dbReference type="Pfam" id="PF00349">
    <property type="entry name" value="Hexokinase_1"/>
    <property type="match status" value="1"/>
</dbReference>
<dbReference type="GO" id="GO:0005536">
    <property type="term" value="F:D-glucose binding"/>
    <property type="evidence" value="ECO:0007669"/>
    <property type="project" value="InterPro"/>
</dbReference>
<feature type="domain" description="Hexokinase N-terminal" evidence="8">
    <location>
        <begin position="12"/>
        <end position="252"/>
    </location>
</feature>
<dbReference type="GO" id="GO:0005524">
    <property type="term" value="F:ATP binding"/>
    <property type="evidence" value="ECO:0007669"/>
    <property type="project" value="UniProtKB-UniRule"/>
</dbReference>
<dbReference type="GO" id="GO:0006006">
    <property type="term" value="P:glucose metabolic process"/>
    <property type="evidence" value="ECO:0007669"/>
    <property type="project" value="TreeGrafter"/>
</dbReference>
<proteinExistence type="inferred from homology"/>
<keyword evidence="2 6" id="KW-0808">Transferase</keyword>
<evidence type="ECO:0000256" key="5">
    <source>
        <dbReference type="ARBA" id="ARBA00022840"/>
    </source>
</evidence>
<evidence type="ECO:0000313" key="11">
    <source>
        <dbReference type="Proteomes" id="UP001265746"/>
    </source>
</evidence>
<keyword evidence="3 6" id="KW-0547">Nucleotide-binding</keyword>
<dbReference type="Gene3D" id="3.40.367.20">
    <property type="match status" value="1"/>
</dbReference>
<dbReference type="GO" id="GO:0001678">
    <property type="term" value="P:intracellular glucose homeostasis"/>
    <property type="evidence" value="ECO:0007669"/>
    <property type="project" value="InterPro"/>
</dbReference>
<dbReference type="PANTHER" id="PTHR19443:SF29">
    <property type="entry name" value="PHOSPHOTRANSFERASE"/>
    <property type="match status" value="1"/>
</dbReference>
<dbReference type="SUPFAM" id="SSF53067">
    <property type="entry name" value="Actin-like ATPase domain"/>
    <property type="match status" value="2"/>
</dbReference>
<keyword evidence="5 6" id="KW-0067">ATP-binding</keyword>
<feature type="domain" description="Hexokinase C-terminal" evidence="9">
    <location>
        <begin position="264"/>
        <end position="548"/>
    </location>
</feature>
<dbReference type="GO" id="GO:0005739">
    <property type="term" value="C:mitochondrion"/>
    <property type="evidence" value="ECO:0007669"/>
    <property type="project" value="TreeGrafter"/>
</dbReference>
<dbReference type="GO" id="GO:0005829">
    <property type="term" value="C:cytosol"/>
    <property type="evidence" value="ECO:0007669"/>
    <property type="project" value="TreeGrafter"/>
</dbReference>
<sequence>MASGQQSPPQSLDDFLRPLRITDNAVLELSRDLTEDFSRLSNKSDNQFLPTPISESLLGRVDGADRGRYLAIDIGGTNLRVGFVELLAGESGEPGESGGTGDTTDEDSPINGGGFSVFALGSPQSSQPPRLRRLLERSWPIGEQLKDQNADSLFKFIGKCISLIVQQATSEWGLHPDAELPMGVTFSFPMEQKSLHEAILMPMGKGFALDCKVDLGAYLVAGYEEYRENSLPRIRVAAIANDAVASLVSFIYQFRAKPNQKAAMSLICGTGTNATIPLKLSTLKDSKRPQTVSVIPGQAGNDVKIAVNTEWSINGTVNTLSSHGLITGWDTRLNMHVEKPGFQPLEYMTSGRYLGELGRIIFEDYLTKILRYDRFELPLKLREPFTLSTTFLSHFNPRNTENGTLVEQLQREFPIAKKRNAAHSIHDQLEWTPEIADALYRIAVAIEVRAAGLMAAYTIGLLTLSEDLPPITKRNSVDVDKVGSKSRGKPDELVVGYTGGCITAFQNYLKDCQAFLDSVVALEHGKGKFRVLLSPCHDGGITGAGILVPASLHSEGK</sequence>
<dbReference type="InterPro" id="IPR022672">
    <property type="entry name" value="Hexokinase_N"/>
</dbReference>
<evidence type="ECO:0000256" key="3">
    <source>
        <dbReference type="ARBA" id="ARBA00022741"/>
    </source>
</evidence>
<dbReference type="GO" id="GO:0006013">
    <property type="term" value="P:mannose metabolic process"/>
    <property type="evidence" value="ECO:0007669"/>
    <property type="project" value="TreeGrafter"/>
</dbReference>
<dbReference type="GO" id="GO:0008865">
    <property type="term" value="F:fructokinase activity"/>
    <property type="evidence" value="ECO:0007669"/>
    <property type="project" value="TreeGrafter"/>
</dbReference>
<dbReference type="GO" id="GO:0006096">
    <property type="term" value="P:glycolytic process"/>
    <property type="evidence" value="ECO:0007669"/>
    <property type="project" value="UniProtKB-KW"/>
</dbReference>
<dbReference type="PROSITE" id="PS51748">
    <property type="entry name" value="HEXOKINASE_2"/>
    <property type="match status" value="1"/>
</dbReference>
<keyword evidence="4 6" id="KW-0418">Kinase</keyword>
<evidence type="ECO:0000256" key="7">
    <source>
        <dbReference type="SAM" id="MobiDB-lite"/>
    </source>
</evidence>
<dbReference type="Pfam" id="PF03727">
    <property type="entry name" value="Hexokinase_2"/>
    <property type="match status" value="1"/>
</dbReference>
<dbReference type="InterPro" id="IPR022673">
    <property type="entry name" value="Hexokinase_C"/>
</dbReference>
<feature type="region of interest" description="Disordered" evidence="7">
    <location>
        <begin position="90"/>
        <end position="129"/>
    </location>
</feature>
<evidence type="ECO:0000256" key="2">
    <source>
        <dbReference type="ARBA" id="ARBA00022679"/>
    </source>
</evidence>
<dbReference type="Proteomes" id="UP001265746">
    <property type="component" value="Unassembled WGS sequence"/>
</dbReference>
<keyword evidence="11" id="KW-1185">Reference proteome</keyword>
<gene>
    <name evidence="10" type="ORF">N8I77_001227</name>
</gene>
<dbReference type="CDD" id="cd24000">
    <property type="entry name" value="ASKHA_NBD_HK"/>
    <property type="match status" value="1"/>
</dbReference>
<dbReference type="GO" id="GO:0004340">
    <property type="term" value="F:glucokinase activity"/>
    <property type="evidence" value="ECO:0007669"/>
    <property type="project" value="TreeGrafter"/>
</dbReference>
<evidence type="ECO:0000259" key="8">
    <source>
        <dbReference type="Pfam" id="PF00349"/>
    </source>
</evidence>
<evidence type="ECO:0000256" key="6">
    <source>
        <dbReference type="RuleBase" id="RU362007"/>
    </source>
</evidence>